<feature type="domain" description="PFU" evidence="7">
    <location>
        <begin position="373"/>
        <end position="468"/>
    </location>
</feature>
<dbReference type="EMBL" id="JAPDRK010000022">
    <property type="protein sequence ID" value="KAJ9603275.1"/>
    <property type="molecule type" value="Genomic_DNA"/>
</dbReference>
<evidence type="ECO:0000259" key="7">
    <source>
        <dbReference type="PROSITE" id="PS51394"/>
    </source>
</evidence>
<dbReference type="GO" id="GO:0043161">
    <property type="term" value="P:proteasome-mediated ubiquitin-dependent protein catabolic process"/>
    <property type="evidence" value="ECO:0007669"/>
    <property type="project" value="TreeGrafter"/>
</dbReference>
<dbReference type="PANTHER" id="PTHR19849:SF0">
    <property type="entry name" value="PHOSPHOLIPASE A-2-ACTIVATING PROTEIN"/>
    <property type="match status" value="1"/>
</dbReference>
<dbReference type="Gene3D" id="1.25.10.10">
    <property type="entry name" value="Leucine-rich Repeat Variant"/>
    <property type="match status" value="1"/>
</dbReference>
<evidence type="ECO:0000256" key="5">
    <source>
        <dbReference type="PROSITE-ProRule" id="PRU00221"/>
    </source>
</evidence>
<evidence type="ECO:0000259" key="8">
    <source>
        <dbReference type="PROSITE" id="PS51396"/>
    </source>
</evidence>
<reference evidence="9" key="1">
    <citation type="submission" date="2022-10" db="EMBL/GenBank/DDBJ databases">
        <title>Culturing micro-colonial fungi from biological soil crusts in the Mojave desert and describing Neophaeococcomyces mojavensis, and introducing the new genera and species Taxawa tesnikishii.</title>
        <authorList>
            <person name="Kurbessoian T."/>
            <person name="Stajich J.E."/>
        </authorList>
    </citation>
    <scope>NUCLEOTIDE SEQUENCE</scope>
    <source>
        <strain evidence="9">TK_41</strain>
    </source>
</reference>
<feature type="domain" description="PUL" evidence="8">
    <location>
        <begin position="499"/>
        <end position="802"/>
    </location>
</feature>
<dbReference type="InterPro" id="IPR038122">
    <property type="entry name" value="PFU_sf"/>
</dbReference>
<protein>
    <submittedName>
        <fullName evidence="9">WD repeat protein Lub1</fullName>
    </submittedName>
</protein>
<dbReference type="PANTHER" id="PTHR19849">
    <property type="entry name" value="PHOSPHOLIPASE A-2-ACTIVATING PROTEIN"/>
    <property type="match status" value="1"/>
</dbReference>
<organism evidence="9 10">
    <name type="scientific">Cladophialophora chaetospira</name>
    <dbReference type="NCBI Taxonomy" id="386627"/>
    <lineage>
        <taxon>Eukaryota</taxon>
        <taxon>Fungi</taxon>
        <taxon>Dikarya</taxon>
        <taxon>Ascomycota</taxon>
        <taxon>Pezizomycotina</taxon>
        <taxon>Eurotiomycetes</taxon>
        <taxon>Chaetothyriomycetidae</taxon>
        <taxon>Chaetothyriales</taxon>
        <taxon>Herpotrichiellaceae</taxon>
        <taxon>Cladophialophora</taxon>
    </lineage>
</organism>
<dbReference type="PROSITE" id="PS50294">
    <property type="entry name" value="WD_REPEATS_REGION"/>
    <property type="match status" value="2"/>
</dbReference>
<evidence type="ECO:0000256" key="3">
    <source>
        <dbReference type="ARBA" id="ARBA00022574"/>
    </source>
</evidence>
<dbReference type="Proteomes" id="UP001172673">
    <property type="component" value="Unassembled WGS sequence"/>
</dbReference>
<dbReference type="Pfam" id="PF09070">
    <property type="entry name" value="PFU"/>
    <property type="match status" value="1"/>
</dbReference>
<dbReference type="Pfam" id="PF00400">
    <property type="entry name" value="WD40"/>
    <property type="match status" value="5"/>
</dbReference>
<dbReference type="AlphaFoldDB" id="A0AA39CCK8"/>
<proteinExistence type="predicted"/>
<dbReference type="GO" id="GO:0010992">
    <property type="term" value="P:ubiquitin recycling"/>
    <property type="evidence" value="ECO:0007669"/>
    <property type="project" value="TreeGrafter"/>
</dbReference>
<feature type="repeat" description="WD" evidence="5">
    <location>
        <begin position="235"/>
        <end position="266"/>
    </location>
</feature>
<dbReference type="Gene3D" id="3.10.20.870">
    <property type="entry name" value="PFU (PLAA family ubiquitin binding), C-terminal domain"/>
    <property type="match status" value="1"/>
</dbReference>
<evidence type="ECO:0000256" key="4">
    <source>
        <dbReference type="ARBA" id="ARBA00022737"/>
    </source>
</evidence>
<dbReference type="CDD" id="cd00200">
    <property type="entry name" value="WD40"/>
    <property type="match status" value="1"/>
</dbReference>
<comment type="subcellular location">
    <subcellularLocation>
        <location evidence="1">Cytoplasm</location>
    </subcellularLocation>
</comment>
<keyword evidence="3 5" id="KW-0853">WD repeat</keyword>
<dbReference type="InterPro" id="IPR015155">
    <property type="entry name" value="PFU"/>
</dbReference>
<evidence type="ECO:0000256" key="6">
    <source>
        <dbReference type="SAM" id="MobiDB-lite"/>
    </source>
</evidence>
<evidence type="ECO:0000313" key="9">
    <source>
        <dbReference type="EMBL" id="KAJ9603275.1"/>
    </source>
</evidence>
<feature type="repeat" description="WD" evidence="5">
    <location>
        <begin position="109"/>
        <end position="140"/>
    </location>
</feature>
<dbReference type="InterPro" id="IPR036322">
    <property type="entry name" value="WD40_repeat_dom_sf"/>
</dbReference>
<dbReference type="InterPro" id="IPR001680">
    <property type="entry name" value="WD40_rpt"/>
</dbReference>
<dbReference type="GO" id="GO:0005737">
    <property type="term" value="C:cytoplasm"/>
    <property type="evidence" value="ECO:0007669"/>
    <property type="project" value="UniProtKB-SubCell"/>
</dbReference>
<dbReference type="Gene3D" id="2.130.10.10">
    <property type="entry name" value="YVTN repeat-like/Quinoprotein amine dehydrogenase"/>
    <property type="match status" value="1"/>
</dbReference>
<dbReference type="InterPro" id="IPR015943">
    <property type="entry name" value="WD40/YVTN_repeat-like_dom_sf"/>
</dbReference>
<evidence type="ECO:0000313" key="10">
    <source>
        <dbReference type="Proteomes" id="UP001172673"/>
    </source>
</evidence>
<dbReference type="InterPro" id="IPR011989">
    <property type="entry name" value="ARM-like"/>
</dbReference>
<evidence type="ECO:0000256" key="1">
    <source>
        <dbReference type="ARBA" id="ARBA00004496"/>
    </source>
</evidence>
<dbReference type="PROSITE" id="PS51396">
    <property type="entry name" value="PUL"/>
    <property type="match status" value="1"/>
</dbReference>
<keyword evidence="10" id="KW-1185">Reference proteome</keyword>
<dbReference type="GO" id="GO:0005634">
    <property type="term" value="C:nucleus"/>
    <property type="evidence" value="ECO:0007669"/>
    <property type="project" value="TreeGrafter"/>
</dbReference>
<keyword evidence="2" id="KW-0963">Cytoplasm</keyword>
<comment type="caution">
    <text evidence="9">The sequence shown here is derived from an EMBL/GenBank/DDBJ whole genome shotgun (WGS) entry which is preliminary data.</text>
</comment>
<dbReference type="PROSITE" id="PS51394">
    <property type="entry name" value="PFU"/>
    <property type="match status" value="1"/>
</dbReference>
<dbReference type="SMART" id="SM00320">
    <property type="entry name" value="WD40"/>
    <property type="match status" value="6"/>
</dbReference>
<sequence>MSGAQADYKLSAVLSGHKSDVRAVLLPDPSFAVTASRDGSTRVWKRISTSPPKYDDTESSHGAQFKTCLAFAPPSKEFEEGLVLSSGQDALIEARQPSLTTDQNADAFMVGHSNQVCSIDVRASAGYFVSGSWDSTAKVWGIGRWEVAADLEGHTATVWSVLAFDRETIVTGCADRAIRVFDVRGKLRHSWDGQDIVRALAKLPEGHYTGANIAAATNDGIIRLWTLQGELVASLLGHESFIYSLTVLPSGELVSSGEDRSVRVWQGASCIQVITLPAISIWSVSAAPNGDIIVGSSDKIARIFTRDPDRGADAQTLASFEESVQASSIPQQTLGQINMTDLPGPDFLTHKVGTKEGQHQIIKEDDGSACLYQWSIQQQQWVKIGTVVDSAASSGKKVHNGKEYDYVFDIDIEDGKPALKLPFNVTQNPYDAATKFLQDNELPLSYLEQTANFIITSTQGATLGQQAPVAADPWGTENRYRPGNAPTSSYQPPPAASKQTLPQKEYLSVVIGKPAAAMAQVNKKNTEYSGSGMALSPADIQALTEIAQQLEKYNFSGRPSMPTSPALSSSVSVLTKVATLWQPPANRLAGFDLLRFIAAAAKDFPDTSTDGGNPVVGIVKSGIFDERFLRDNNKLAMIAMRFFSNLLYGSSTGRQLVTENLVAIIEALKPVAPFASSDVSVAIALTTLYLNISVLITTKAGDTERYAGHALDLLGDLSSLLTSFPAVNHSSASSNPASQSTEPAYRSLVALGTILVFFKADSELKSAAKEIFDVPGTLAKLKQGKYLDEPRFRTVAGEIERALK</sequence>
<feature type="region of interest" description="Disordered" evidence="6">
    <location>
        <begin position="472"/>
        <end position="500"/>
    </location>
</feature>
<accession>A0AA39CCK8</accession>
<dbReference type="GO" id="GO:0043130">
    <property type="term" value="F:ubiquitin binding"/>
    <property type="evidence" value="ECO:0007669"/>
    <property type="project" value="TreeGrafter"/>
</dbReference>
<dbReference type="Pfam" id="PF08324">
    <property type="entry name" value="PUL"/>
    <property type="match status" value="1"/>
</dbReference>
<keyword evidence="4" id="KW-0677">Repeat</keyword>
<evidence type="ECO:0000256" key="2">
    <source>
        <dbReference type="ARBA" id="ARBA00022490"/>
    </source>
</evidence>
<dbReference type="SUPFAM" id="SSF50978">
    <property type="entry name" value="WD40 repeat-like"/>
    <property type="match status" value="1"/>
</dbReference>
<dbReference type="InterPro" id="IPR013535">
    <property type="entry name" value="PUL_dom"/>
</dbReference>
<name>A0AA39CCK8_9EURO</name>
<gene>
    <name evidence="9" type="primary">lub1</name>
    <name evidence="9" type="ORF">H2200_012053</name>
</gene>
<feature type="repeat" description="WD" evidence="5">
    <location>
        <begin position="14"/>
        <end position="45"/>
    </location>
</feature>
<dbReference type="PROSITE" id="PS50082">
    <property type="entry name" value="WD_REPEATS_2"/>
    <property type="match status" value="3"/>
</dbReference>